<proteinExistence type="predicted"/>
<reference evidence="1" key="1">
    <citation type="submission" date="2020-10" db="EMBL/GenBank/DDBJ databases">
        <authorList>
            <person name="Gilroy R."/>
        </authorList>
    </citation>
    <scope>NUCLEOTIDE SEQUENCE</scope>
    <source>
        <strain evidence="1">17073</strain>
    </source>
</reference>
<dbReference type="EMBL" id="DVMS01000083">
    <property type="protein sequence ID" value="HIU38607.1"/>
    <property type="molecule type" value="Genomic_DNA"/>
</dbReference>
<reference evidence="1" key="2">
    <citation type="journal article" date="2021" name="PeerJ">
        <title>Extensive microbial diversity within the chicken gut microbiome revealed by metagenomics and culture.</title>
        <authorList>
            <person name="Gilroy R."/>
            <person name="Ravi A."/>
            <person name="Getino M."/>
            <person name="Pursley I."/>
            <person name="Horton D.L."/>
            <person name="Alikhan N.F."/>
            <person name="Baker D."/>
            <person name="Gharbi K."/>
            <person name="Hall N."/>
            <person name="Watson M."/>
            <person name="Adriaenssens E.M."/>
            <person name="Foster-Nyarko E."/>
            <person name="Jarju S."/>
            <person name="Secka A."/>
            <person name="Antonio M."/>
            <person name="Oren A."/>
            <person name="Chaudhuri R.R."/>
            <person name="La Ragione R."/>
            <person name="Hildebrand F."/>
            <person name="Pallen M.J."/>
        </authorList>
    </citation>
    <scope>NUCLEOTIDE SEQUENCE</scope>
    <source>
        <strain evidence="1">17073</strain>
    </source>
</reference>
<dbReference type="AlphaFoldDB" id="A0A9D1LHA3"/>
<accession>A0A9D1LHA3</accession>
<protein>
    <submittedName>
        <fullName evidence="1">Uncharacterized protein</fullName>
    </submittedName>
</protein>
<evidence type="ECO:0000313" key="1">
    <source>
        <dbReference type="EMBL" id="HIU38607.1"/>
    </source>
</evidence>
<organism evidence="1 2">
    <name type="scientific">Candidatus Limisoma intestinavium</name>
    <dbReference type="NCBI Taxonomy" id="2840856"/>
    <lineage>
        <taxon>Bacteria</taxon>
        <taxon>Pseudomonadati</taxon>
        <taxon>Bacteroidota</taxon>
        <taxon>Bacteroidia</taxon>
        <taxon>Bacteroidales</taxon>
        <taxon>Candidatus Limisoma</taxon>
    </lineage>
</organism>
<comment type="caution">
    <text evidence="1">The sequence shown here is derived from an EMBL/GenBank/DDBJ whole genome shotgun (WGS) entry which is preliminary data.</text>
</comment>
<gene>
    <name evidence="1" type="ORF">IAD18_02945</name>
</gene>
<dbReference type="Proteomes" id="UP000824076">
    <property type="component" value="Unassembled WGS sequence"/>
</dbReference>
<sequence length="64" mass="6944">MPFVCTATQGKTTSAVIPKRSFISPMPETIHSVHAFRLPKDLQAAVSPIGCLPARWTIHSQLAT</sequence>
<name>A0A9D1LHA3_9BACT</name>
<evidence type="ECO:0000313" key="2">
    <source>
        <dbReference type="Proteomes" id="UP000824076"/>
    </source>
</evidence>